<dbReference type="PANTHER" id="PTHR48081">
    <property type="entry name" value="AB HYDROLASE SUPERFAMILY PROTEIN C4A8.06C"/>
    <property type="match status" value="1"/>
</dbReference>
<dbReference type="InterPro" id="IPR050300">
    <property type="entry name" value="GDXG_lipolytic_enzyme"/>
</dbReference>
<dbReference type="AlphaFoldDB" id="A0A502INB1"/>
<dbReference type="OrthoDB" id="9815425at2"/>
<keyword evidence="4" id="KW-1185">Reference proteome</keyword>
<gene>
    <name evidence="3" type="ORF">EEL30_13255</name>
</gene>
<protein>
    <submittedName>
        <fullName evidence="3">Alpha/beta hydrolase</fullName>
    </submittedName>
</protein>
<dbReference type="PANTHER" id="PTHR48081:SF6">
    <property type="entry name" value="PEPTIDASE S9 PROLYL OLIGOPEPTIDASE CATALYTIC DOMAIN-CONTAINING PROTEIN"/>
    <property type="match status" value="1"/>
</dbReference>
<evidence type="ECO:0000313" key="3">
    <source>
        <dbReference type="EMBL" id="QDX95761.1"/>
    </source>
</evidence>
<dbReference type="GO" id="GO:0016787">
    <property type="term" value="F:hydrolase activity"/>
    <property type="evidence" value="ECO:0007669"/>
    <property type="project" value="UniProtKB-KW"/>
</dbReference>
<name>A0A502INB1_BRELA</name>
<dbReference type="EMBL" id="CP033464">
    <property type="protein sequence ID" value="QDX95761.1"/>
    <property type="molecule type" value="Genomic_DNA"/>
</dbReference>
<keyword evidence="1 3" id="KW-0378">Hydrolase</keyword>
<dbReference type="Pfam" id="PF20434">
    <property type="entry name" value="BD-FAE"/>
    <property type="match status" value="1"/>
</dbReference>
<dbReference type="Gene3D" id="3.40.50.1820">
    <property type="entry name" value="alpha/beta hydrolase"/>
    <property type="match status" value="1"/>
</dbReference>
<dbReference type="InterPro" id="IPR049492">
    <property type="entry name" value="BD-FAE-like_dom"/>
</dbReference>
<feature type="domain" description="BD-FAE-like" evidence="2">
    <location>
        <begin position="68"/>
        <end position="274"/>
    </location>
</feature>
<accession>A0A502INB1</accession>
<dbReference type="SUPFAM" id="SSF53474">
    <property type="entry name" value="alpha/beta-Hydrolases"/>
    <property type="match status" value="1"/>
</dbReference>
<dbReference type="Proteomes" id="UP000319432">
    <property type="component" value="Chromosome"/>
</dbReference>
<dbReference type="InterPro" id="IPR029058">
    <property type="entry name" value="AB_hydrolase_fold"/>
</dbReference>
<proteinExistence type="predicted"/>
<evidence type="ECO:0000313" key="4">
    <source>
        <dbReference type="Proteomes" id="UP000319432"/>
    </source>
</evidence>
<organism evidence="3 4">
    <name type="scientific">Brevibacillus laterosporus</name>
    <name type="common">Bacillus laterosporus</name>
    <dbReference type="NCBI Taxonomy" id="1465"/>
    <lineage>
        <taxon>Bacteria</taxon>
        <taxon>Bacillati</taxon>
        <taxon>Bacillota</taxon>
        <taxon>Bacilli</taxon>
        <taxon>Bacillales</taxon>
        <taxon>Paenibacillaceae</taxon>
        <taxon>Brevibacillus</taxon>
    </lineage>
</organism>
<evidence type="ECO:0000259" key="2">
    <source>
        <dbReference type="Pfam" id="PF20434"/>
    </source>
</evidence>
<evidence type="ECO:0000256" key="1">
    <source>
        <dbReference type="ARBA" id="ARBA00022801"/>
    </source>
</evidence>
<reference evidence="3 4" key="1">
    <citation type="submission" date="2018-11" db="EMBL/GenBank/DDBJ databases">
        <title>Phylogenetic determinants of toxin gene distribution in genomes of Brevibacillus laterosporus.</title>
        <authorList>
            <person name="Glare T.R."/>
            <person name="Durrant A."/>
            <person name="Berry C."/>
            <person name="Palma L."/>
            <person name="Ormskirk M."/>
            <person name="Cox M.O."/>
        </authorList>
    </citation>
    <scope>NUCLEOTIDE SEQUENCE [LARGE SCALE GENOMIC DNA]</scope>
    <source>
        <strain evidence="3 4">1821L</strain>
    </source>
</reference>
<sequence length="327" mass="36228">MIPIISIISAPILFVIIYQFTPAMNAFIIKQLFEAKPFASPKDIETTKQQVVVKKDIVYGREIDNSLLDIYYPKNIDKNLPVIMWIHGGGFVSGSKEQTQEYGMSLAQAGYVVANINYAIAPAQKYPGPIIQANQALKYLQDNIAQYGGDINRLFIGGDSAGAQMASQTVAVISNKKLAKAMDINPYINKKQVKGVILFCGVYNMDRIVNKVYDSQSSALSKILLQTLVWSYTGVKDFSSIPKLDEMSIVKQVTSDFPPVFLTVGDADPLAPHSTDLIEVLKKNNVEVESVLFDGTKSELGHEYQFDFTSSHAEKTLGKTIEFLNKH</sequence>